<keyword evidence="3" id="KW-1185">Reference proteome</keyword>
<dbReference type="EMBL" id="VFOX01000001">
    <property type="protein sequence ID" value="TQL85176.1"/>
    <property type="molecule type" value="Genomic_DNA"/>
</dbReference>
<comment type="caution">
    <text evidence="2">The sequence shown here is derived from an EMBL/GenBank/DDBJ whole genome shotgun (WGS) entry which is preliminary data.</text>
</comment>
<evidence type="ECO:0000256" key="1">
    <source>
        <dbReference type="SAM" id="MobiDB-lite"/>
    </source>
</evidence>
<name>A0A543BK42_9MICO</name>
<evidence type="ECO:0000313" key="2">
    <source>
        <dbReference type="EMBL" id="TQL85176.1"/>
    </source>
</evidence>
<accession>A0A543BK42</accession>
<feature type="compositionally biased region" description="Basic residues" evidence="1">
    <location>
        <begin position="1"/>
        <end position="10"/>
    </location>
</feature>
<reference evidence="2 3" key="1">
    <citation type="submission" date="2019-06" db="EMBL/GenBank/DDBJ databases">
        <title>Sequencing the genomes of 1000 actinobacteria strains.</title>
        <authorList>
            <person name="Klenk H.-P."/>
        </authorList>
    </citation>
    <scope>NUCLEOTIDE SEQUENCE [LARGE SCALE GENOMIC DNA]</scope>
    <source>
        <strain evidence="2 3">DSM 20169</strain>
    </source>
</reference>
<evidence type="ECO:0000313" key="3">
    <source>
        <dbReference type="Proteomes" id="UP000317209"/>
    </source>
</evidence>
<dbReference type="AlphaFoldDB" id="A0A543BK42"/>
<gene>
    <name evidence="2" type="ORF">FB560_0779</name>
</gene>
<proteinExistence type="predicted"/>
<feature type="region of interest" description="Disordered" evidence="1">
    <location>
        <begin position="1"/>
        <end position="54"/>
    </location>
</feature>
<organism evidence="2 3">
    <name type="scientific">Microbacterium saperdae</name>
    <dbReference type="NCBI Taxonomy" id="69368"/>
    <lineage>
        <taxon>Bacteria</taxon>
        <taxon>Bacillati</taxon>
        <taxon>Actinomycetota</taxon>
        <taxon>Actinomycetes</taxon>
        <taxon>Micrococcales</taxon>
        <taxon>Microbacteriaceae</taxon>
        <taxon>Microbacterium</taxon>
    </lineage>
</organism>
<protein>
    <submittedName>
        <fullName evidence="2">Uncharacterized protein</fullName>
    </submittedName>
</protein>
<sequence length="54" mass="5878">MRVPGSRRARLTPVPGTDPDPESGPAVVEKTTRTVRGPKGPNDDQLMQDVPPHY</sequence>
<dbReference type="Proteomes" id="UP000317209">
    <property type="component" value="Unassembled WGS sequence"/>
</dbReference>